<reference evidence="12" key="1">
    <citation type="submission" date="2015-11" db="EMBL/GenBank/DDBJ databases">
        <authorList>
            <person name="Blom J."/>
        </authorList>
    </citation>
    <scope>NUCLEOTIDE SEQUENCE [LARGE SCALE GENOMIC DNA]</scope>
    <source>
        <plasmid evidence="12">pEM01</plasmid>
    </source>
</reference>
<sequence length="470" mass="50801">MITLYLFFHHQEPVVSVKNHPKTSLLQEWHPEDPRFWQHPGKQVARRNLIISVSALLLAFCVWMLFSTVAVNLNRVGFNFSVDQLFLLTALPALSGALFRVPYSFIVPVLGGRLWTVISTAILVVPCLWLGFAVQDPATPYAVFIVIALMCGLAGANFASSMGNISLFYPKQRQGFALGVNGGLGNLGVSVMQLVAPLVITIPFLSGGVTLDGGTTLWLANAAWIWVPLLIAASLAAWFGMNDIAGMRASLRDQLPVLKVSHLWILGLLYLATFGSFIGFSAGFAMLAKTQFPLVEITHLAFFGPLLGALARSAGGMLSDKFGGVRVTTLNFLLMTLFCALLFLTLPGAYAASFFNFYMVFMGLFLTAGLGSGSTYQMIAVIFRQLTQEKMLARGHSMDEAQHTAVTDTAAALGFISALGAIGGFFIPKAFGTSLAMTGSPVGAMKIFLIFYLACLAITWLIYGRRKAAH</sequence>
<feature type="transmembrane region" description="Helical" evidence="10">
    <location>
        <begin position="262"/>
        <end position="288"/>
    </location>
</feature>
<keyword evidence="12" id="KW-1185">Reference proteome</keyword>
<dbReference type="InterPro" id="IPR004737">
    <property type="entry name" value="NO3_transporter_NarK/NarU-like"/>
</dbReference>
<evidence type="ECO:0000256" key="6">
    <source>
        <dbReference type="ARBA" id="ARBA00022692"/>
    </source>
</evidence>
<comment type="similarity">
    <text evidence="2 10">Belongs to the major facilitator superfamily. Nitrate/nitrite porter (TC 2.A.1.8) family.</text>
</comment>
<feature type="transmembrane region" description="Helical" evidence="10">
    <location>
        <begin position="447"/>
        <end position="464"/>
    </location>
</feature>
<evidence type="ECO:0000256" key="4">
    <source>
        <dbReference type="ARBA" id="ARBA00022475"/>
    </source>
</evidence>
<dbReference type="SUPFAM" id="SSF103473">
    <property type="entry name" value="MFS general substrate transporter"/>
    <property type="match status" value="1"/>
</dbReference>
<dbReference type="InterPro" id="IPR036259">
    <property type="entry name" value="MFS_trans_sf"/>
</dbReference>
<organism evidence="11 12">
    <name type="scientific">Duffyella gerundensis</name>
    <dbReference type="NCBI Taxonomy" id="1619313"/>
    <lineage>
        <taxon>Bacteria</taxon>
        <taxon>Pseudomonadati</taxon>
        <taxon>Pseudomonadota</taxon>
        <taxon>Gammaproteobacteria</taxon>
        <taxon>Enterobacterales</taxon>
        <taxon>Erwiniaceae</taxon>
        <taxon>Duffyella</taxon>
    </lineage>
</organism>
<evidence type="ECO:0000313" key="12">
    <source>
        <dbReference type="Proteomes" id="UP000059419"/>
    </source>
</evidence>
<protein>
    <recommendedName>
        <fullName evidence="10">Nitrate/nitrite transporter</fullName>
    </recommendedName>
</protein>
<dbReference type="AlphaFoldDB" id="A0A0U5LUU7"/>
<feature type="transmembrane region" description="Helical" evidence="10">
    <location>
        <begin position="180"/>
        <end position="205"/>
    </location>
</feature>
<feature type="transmembrane region" description="Helical" evidence="10">
    <location>
        <begin position="49"/>
        <end position="73"/>
    </location>
</feature>
<dbReference type="InterPro" id="IPR044772">
    <property type="entry name" value="NO3_transporter"/>
</dbReference>
<feature type="transmembrane region" description="Helical" evidence="10">
    <location>
        <begin position="357"/>
        <end position="383"/>
    </location>
</feature>
<dbReference type="FunFam" id="1.20.1250.20:FF:000024">
    <property type="entry name" value="Nitrite extrusion protein NarK"/>
    <property type="match status" value="1"/>
</dbReference>
<dbReference type="Proteomes" id="UP000059419">
    <property type="component" value="Plasmid pEM01"/>
</dbReference>
<evidence type="ECO:0000256" key="9">
    <source>
        <dbReference type="ARBA" id="ARBA00023136"/>
    </source>
</evidence>
<gene>
    <name evidence="11" type="primary">narU</name>
    <name evidence="11" type="ORF">EM595_p0540</name>
</gene>
<dbReference type="GO" id="GO:0005886">
    <property type="term" value="C:plasma membrane"/>
    <property type="evidence" value="ECO:0007669"/>
    <property type="project" value="UniProtKB-SubCell"/>
</dbReference>
<evidence type="ECO:0000256" key="7">
    <source>
        <dbReference type="ARBA" id="ARBA00022989"/>
    </source>
</evidence>
<feature type="transmembrane region" description="Helical" evidence="10">
    <location>
        <begin position="330"/>
        <end position="351"/>
    </location>
</feature>
<dbReference type="InterPro" id="IPR011701">
    <property type="entry name" value="MFS"/>
</dbReference>
<dbReference type="GO" id="GO:0015113">
    <property type="term" value="F:nitrite transmembrane transporter activity"/>
    <property type="evidence" value="ECO:0007669"/>
    <property type="project" value="InterPro"/>
</dbReference>
<keyword evidence="3 10" id="KW-0813">Transport</keyword>
<dbReference type="GO" id="GO:0015112">
    <property type="term" value="F:nitrate transmembrane transporter activity"/>
    <property type="evidence" value="ECO:0007669"/>
    <property type="project" value="UniProtKB-UniRule"/>
</dbReference>
<dbReference type="PANTHER" id="PTHR23515">
    <property type="entry name" value="HIGH-AFFINITY NITRATE TRANSPORTER 2.3"/>
    <property type="match status" value="1"/>
</dbReference>
<feature type="transmembrane region" description="Helical" evidence="10">
    <location>
        <begin position="217"/>
        <end position="241"/>
    </location>
</feature>
<proteinExistence type="inferred from homology"/>
<keyword evidence="5" id="KW-0997">Cell inner membrane</keyword>
<accession>A0A0U5LUU7</accession>
<evidence type="ECO:0000313" key="11">
    <source>
        <dbReference type="EMBL" id="CUU26236.1"/>
    </source>
</evidence>
<keyword evidence="9 10" id="KW-0472">Membrane</keyword>
<dbReference type="EMBL" id="LN907828">
    <property type="protein sequence ID" value="CUU26236.1"/>
    <property type="molecule type" value="Genomic_DNA"/>
</dbReference>
<feature type="transmembrane region" description="Helical" evidence="10">
    <location>
        <begin position="114"/>
        <end position="132"/>
    </location>
</feature>
<feature type="transmembrane region" description="Helical" evidence="10">
    <location>
        <begin position="138"/>
        <end position="159"/>
    </location>
</feature>
<keyword evidence="7 10" id="KW-1133">Transmembrane helix</keyword>
<feature type="transmembrane region" description="Helical" evidence="10">
    <location>
        <begin position="404"/>
        <end position="427"/>
    </location>
</feature>
<dbReference type="GO" id="GO:0015291">
    <property type="term" value="F:secondary active transmembrane transporter activity"/>
    <property type="evidence" value="ECO:0007669"/>
    <property type="project" value="UniProtKB-ARBA"/>
</dbReference>
<evidence type="ECO:0000256" key="2">
    <source>
        <dbReference type="ARBA" id="ARBA00008432"/>
    </source>
</evidence>
<comment type="subcellular location">
    <subcellularLocation>
        <location evidence="1">Cell inner membrane</location>
        <topology evidence="1">Multi-pass membrane protein</topology>
    </subcellularLocation>
    <subcellularLocation>
        <location evidence="10">Cell membrane</location>
        <topology evidence="10">Multi-pass membrane protein</topology>
    </subcellularLocation>
</comment>
<keyword evidence="4 10" id="KW-1003">Cell membrane</keyword>
<dbReference type="KEGG" id="ege:EM595_p0540"/>
<dbReference type="Gene3D" id="1.20.1250.20">
    <property type="entry name" value="MFS general substrate transporter like domains"/>
    <property type="match status" value="1"/>
</dbReference>
<geneLocation type="plasmid" evidence="12">
    <name>pEM01</name>
</geneLocation>
<feature type="transmembrane region" description="Helical" evidence="10">
    <location>
        <begin position="85"/>
        <end position="102"/>
    </location>
</feature>
<dbReference type="GO" id="GO:0042128">
    <property type="term" value="P:nitrate assimilation"/>
    <property type="evidence" value="ECO:0007669"/>
    <property type="project" value="UniProtKB-UniRule"/>
</dbReference>
<evidence type="ECO:0000256" key="5">
    <source>
        <dbReference type="ARBA" id="ARBA00022519"/>
    </source>
</evidence>
<keyword evidence="8 10" id="KW-0534">Nitrate assimilation</keyword>
<name>A0A0U5LUU7_9GAMM</name>
<dbReference type="PATRIC" id="fig|1619313.3.peg.4171"/>
<dbReference type="OrthoDB" id="9771451at2"/>
<dbReference type="NCBIfam" id="TIGR00886">
    <property type="entry name" value="2A0108"/>
    <property type="match status" value="1"/>
</dbReference>
<evidence type="ECO:0000256" key="8">
    <source>
        <dbReference type="ARBA" id="ARBA00023063"/>
    </source>
</evidence>
<feature type="transmembrane region" description="Helical" evidence="10">
    <location>
        <begin position="300"/>
        <end position="318"/>
    </location>
</feature>
<evidence type="ECO:0000256" key="3">
    <source>
        <dbReference type="ARBA" id="ARBA00022448"/>
    </source>
</evidence>
<dbReference type="CDD" id="cd17341">
    <property type="entry name" value="MFS_NRT2_like"/>
    <property type="match status" value="1"/>
</dbReference>
<dbReference type="Pfam" id="PF07690">
    <property type="entry name" value="MFS_1"/>
    <property type="match status" value="1"/>
</dbReference>
<keyword evidence="6 10" id="KW-0812">Transmembrane</keyword>
<evidence type="ECO:0000256" key="1">
    <source>
        <dbReference type="ARBA" id="ARBA00004429"/>
    </source>
</evidence>
<evidence type="ECO:0000256" key="10">
    <source>
        <dbReference type="RuleBase" id="RU366033"/>
    </source>
</evidence>